<keyword evidence="4" id="KW-1185">Reference proteome</keyword>
<organism evidence="3 4">
    <name type="scientific">Pristionchus fissidentatus</name>
    <dbReference type="NCBI Taxonomy" id="1538716"/>
    <lineage>
        <taxon>Eukaryota</taxon>
        <taxon>Metazoa</taxon>
        <taxon>Ecdysozoa</taxon>
        <taxon>Nematoda</taxon>
        <taxon>Chromadorea</taxon>
        <taxon>Rhabditida</taxon>
        <taxon>Rhabditina</taxon>
        <taxon>Diplogasteromorpha</taxon>
        <taxon>Diplogasteroidea</taxon>
        <taxon>Neodiplogasteridae</taxon>
        <taxon>Pristionchus</taxon>
    </lineage>
</organism>
<feature type="region of interest" description="Disordered" evidence="1">
    <location>
        <begin position="1"/>
        <end position="32"/>
    </location>
</feature>
<dbReference type="EMBL" id="BTSY01000002">
    <property type="protein sequence ID" value="GMT15861.1"/>
    <property type="molecule type" value="Genomic_DNA"/>
</dbReference>
<evidence type="ECO:0000256" key="2">
    <source>
        <dbReference type="SAM" id="Phobius"/>
    </source>
</evidence>
<evidence type="ECO:0000313" key="3">
    <source>
        <dbReference type="EMBL" id="GMT15861.1"/>
    </source>
</evidence>
<sequence length="91" mass="9797">PTVTMDSTVDPTMDVPSSSKQDSTTPREKAGAMSPGMCRFCGGGPTIWENDMTCLIMIIVFTILFPPWGLLGFCCIEKRPRCMRCGAGGGM</sequence>
<proteinExistence type="predicted"/>
<protein>
    <recommendedName>
        <fullName evidence="5">Brain protein I3</fullName>
    </recommendedName>
</protein>
<gene>
    <name evidence="3" type="ORF">PFISCL1PPCAC_7158</name>
</gene>
<accession>A0AAV5VAW5</accession>
<keyword evidence="2" id="KW-0812">Transmembrane</keyword>
<dbReference type="Proteomes" id="UP001432322">
    <property type="component" value="Unassembled WGS sequence"/>
</dbReference>
<evidence type="ECO:0000256" key="1">
    <source>
        <dbReference type="SAM" id="MobiDB-lite"/>
    </source>
</evidence>
<feature type="transmembrane region" description="Helical" evidence="2">
    <location>
        <begin position="55"/>
        <end position="76"/>
    </location>
</feature>
<evidence type="ECO:0000313" key="4">
    <source>
        <dbReference type="Proteomes" id="UP001432322"/>
    </source>
</evidence>
<name>A0AAV5VAW5_9BILA</name>
<comment type="caution">
    <text evidence="3">The sequence shown here is derived from an EMBL/GenBank/DDBJ whole genome shotgun (WGS) entry which is preliminary data.</text>
</comment>
<keyword evidence="2" id="KW-0472">Membrane</keyword>
<feature type="non-terminal residue" evidence="3">
    <location>
        <position position="1"/>
    </location>
</feature>
<dbReference type="AlphaFoldDB" id="A0AAV5VAW5"/>
<keyword evidence="2" id="KW-1133">Transmembrane helix</keyword>
<evidence type="ECO:0008006" key="5">
    <source>
        <dbReference type="Google" id="ProtNLM"/>
    </source>
</evidence>
<feature type="compositionally biased region" description="Polar residues" evidence="1">
    <location>
        <begin position="1"/>
        <end position="24"/>
    </location>
</feature>
<reference evidence="3" key="1">
    <citation type="submission" date="2023-10" db="EMBL/GenBank/DDBJ databases">
        <title>Genome assembly of Pristionchus species.</title>
        <authorList>
            <person name="Yoshida K."/>
            <person name="Sommer R.J."/>
        </authorList>
    </citation>
    <scope>NUCLEOTIDE SEQUENCE</scope>
    <source>
        <strain evidence="3">RS5133</strain>
    </source>
</reference>